<dbReference type="PANTHER" id="PTHR43048">
    <property type="entry name" value="METHYLMALONYL-COA EPIMERASE"/>
    <property type="match status" value="1"/>
</dbReference>
<reference evidence="5" key="1">
    <citation type="submission" date="2016-10" db="EMBL/GenBank/DDBJ databases">
        <authorList>
            <person name="Varghese N."/>
            <person name="Submissions S."/>
        </authorList>
    </citation>
    <scope>NUCLEOTIDE SEQUENCE [LARGE SCALE GENOMIC DNA]</scope>
    <source>
        <strain evidence="5">DSM 17298</strain>
    </source>
</reference>
<dbReference type="InterPro" id="IPR051785">
    <property type="entry name" value="MMCE/EMCE_epimerase"/>
</dbReference>
<dbReference type="PANTHER" id="PTHR43048:SF3">
    <property type="entry name" value="METHYLMALONYL-COA EPIMERASE, MITOCHONDRIAL"/>
    <property type="match status" value="1"/>
</dbReference>
<dbReference type="InterPro" id="IPR017515">
    <property type="entry name" value="MeMalonyl-CoA_epimerase"/>
</dbReference>
<dbReference type="InterPro" id="IPR029068">
    <property type="entry name" value="Glyas_Bleomycin-R_OHBP_Dase"/>
</dbReference>
<gene>
    <name evidence="4" type="ORF">SAMN03080598_00241</name>
</gene>
<keyword evidence="5" id="KW-1185">Reference proteome</keyword>
<dbReference type="GO" id="GO:0004493">
    <property type="term" value="F:methylmalonyl-CoA epimerase activity"/>
    <property type="evidence" value="ECO:0007669"/>
    <property type="project" value="TreeGrafter"/>
</dbReference>
<dbReference type="STRING" id="1120964.GCA_001313265_00364"/>
<name>A0A1H5S412_9BACT</name>
<dbReference type="NCBIfam" id="TIGR03081">
    <property type="entry name" value="metmalonyl_epim"/>
    <property type="match status" value="1"/>
</dbReference>
<protein>
    <submittedName>
        <fullName evidence="4">Methylmalonyl-CoA epimerase</fullName>
    </submittedName>
</protein>
<dbReference type="PROSITE" id="PS51819">
    <property type="entry name" value="VOC"/>
    <property type="match status" value="1"/>
</dbReference>
<comment type="similarity">
    <text evidence="1">Belongs to the methylmalonyl-CoA epimerase family.</text>
</comment>
<dbReference type="Proteomes" id="UP000236736">
    <property type="component" value="Unassembled WGS sequence"/>
</dbReference>
<organism evidence="4 5">
    <name type="scientific">Algoriphagus boritolerans DSM 17298 = JCM 18970</name>
    <dbReference type="NCBI Taxonomy" id="1120964"/>
    <lineage>
        <taxon>Bacteria</taxon>
        <taxon>Pseudomonadati</taxon>
        <taxon>Bacteroidota</taxon>
        <taxon>Cytophagia</taxon>
        <taxon>Cytophagales</taxon>
        <taxon>Cyclobacteriaceae</taxon>
        <taxon>Algoriphagus</taxon>
    </lineage>
</organism>
<evidence type="ECO:0000256" key="2">
    <source>
        <dbReference type="ARBA" id="ARBA00022723"/>
    </source>
</evidence>
<dbReference type="GO" id="GO:0046872">
    <property type="term" value="F:metal ion binding"/>
    <property type="evidence" value="ECO:0007669"/>
    <property type="project" value="UniProtKB-KW"/>
</dbReference>
<dbReference type="GO" id="GO:0046491">
    <property type="term" value="P:L-methylmalonyl-CoA metabolic process"/>
    <property type="evidence" value="ECO:0007669"/>
    <property type="project" value="TreeGrafter"/>
</dbReference>
<dbReference type="EMBL" id="FNVR01000001">
    <property type="protein sequence ID" value="SEF44511.1"/>
    <property type="molecule type" value="Genomic_DNA"/>
</dbReference>
<evidence type="ECO:0000313" key="4">
    <source>
        <dbReference type="EMBL" id="SEF44511.1"/>
    </source>
</evidence>
<dbReference type="CDD" id="cd07249">
    <property type="entry name" value="MMCE"/>
    <property type="match status" value="1"/>
</dbReference>
<evidence type="ECO:0000259" key="3">
    <source>
        <dbReference type="PROSITE" id="PS51819"/>
    </source>
</evidence>
<feature type="domain" description="VOC" evidence="3">
    <location>
        <begin position="4"/>
        <end position="132"/>
    </location>
</feature>
<keyword evidence="2" id="KW-0479">Metal-binding</keyword>
<dbReference type="AlphaFoldDB" id="A0A1H5S412"/>
<proteinExistence type="inferred from homology"/>
<dbReference type="Gene3D" id="3.10.180.10">
    <property type="entry name" value="2,3-Dihydroxybiphenyl 1,2-Dioxygenase, domain 1"/>
    <property type="match status" value="1"/>
</dbReference>
<sequence>MMRKIEHIGIAVKDLKKSNELFALLLGKEHYKTESVAGEGVETSFFQVGETKVELLQASRPDSPIAKYLEKKSEGVHHIALDVEDIHAEVKRLKEAGFEILNETPKQGADNKIVVFLHPRSTNGVLVELCQNAG</sequence>
<dbReference type="InterPro" id="IPR037523">
    <property type="entry name" value="VOC_core"/>
</dbReference>
<evidence type="ECO:0000313" key="5">
    <source>
        <dbReference type="Proteomes" id="UP000236736"/>
    </source>
</evidence>
<dbReference type="SUPFAM" id="SSF54593">
    <property type="entry name" value="Glyoxalase/Bleomycin resistance protein/Dihydroxybiphenyl dioxygenase"/>
    <property type="match status" value="1"/>
</dbReference>
<accession>A0A1H5S412</accession>
<dbReference type="Pfam" id="PF13669">
    <property type="entry name" value="Glyoxalase_4"/>
    <property type="match status" value="1"/>
</dbReference>
<evidence type="ECO:0000256" key="1">
    <source>
        <dbReference type="ARBA" id="ARBA00009308"/>
    </source>
</evidence>